<comment type="similarity">
    <text evidence="3">Belongs to the GRAS family.</text>
</comment>
<feature type="region of interest" description="Leucine repeat II (LRII)" evidence="3">
    <location>
        <begin position="350"/>
        <end position="382"/>
    </location>
</feature>
<dbReference type="AlphaFoldDB" id="A0AAD2E830"/>
<keyword evidence="2" id="KW-0804">Transcription</keyword>
<comment type="caution">
    <text evidence="3">Lacks conserved residue(s) required for the propagation of feature annotation.</text>
</comment>
<feature type="short sequence motif" description="LxCxE motif" evidence="3">
    <location>
        <begin position="195"/>
        <end position="199"/>
    </location>
</feature>
<evidence type="ECO:0000256" key="3">
    <source>
        <dbReference type="PROSITE-ProRule" id="PRU01191"/>
    </source>
</evidence>
<feature type="short sequence motif" description="VHIID" evidence="3">
    <location>
        <begin position="304"/>
        <end position="308"/>
    </location>
</feature>
<dbReference type="EMBL" id="OU503052">
    <property type="protein sequence ID" value="CAI9779728.1"/>
    <property type="molecule type" value="Genomic_DNA"/>
</dbReference>
<dbReference type="PROSITE" id="PS50985">
    <property type="entry name" value="GRAS"/>
    <property type="match status" value="1"/>
</dbReference>
<accession>A0AAD2E830</accession>
<reference evidence="4" key="1">
    <citation type="submission" date="2023-05" db="EMBL/GenBank/DDBJ databases">
        <authorList>
            <person name="Huff M."/>
        </authorList>
    </citation>
    <scope>NUCLEOTIDE SEQUENCE</scope>
</reference>
<gene>
    <name evidence="4" type="ORF">FPE_LOCUS27158</name>
</gene>
<name>A0AAD2E830_9LAMI</name>
<protein>
    <recommendedName>
        <fullName evidence="6">DELLA RGL1-like protein</fullName>
    </recommendedName>
</protein>
<evidence type="ECO:0000313" key="5">
    <source>
        <dbReference type="Proteomes" id="UP000834106"/>
    </source>
</evidence>
<dbReference type="InterPro" id="IPR005202">
    <property type="entry name" value="TF_GRAS"/>
</dbReference>
<dbReference type="PANTHER" id="PTHR31636">
    <property type="entry name" value="OSJNBA0084A10.13 PROTEIN-RELATED"/>
    <property type="match status" value="1"/>
</dbReference>
<evidence type="ECO:0000256" key="2">
    <source>
        <dbReference type="ARBA" id="ARBA00023163"/>
    </source>
</evidence>
<keyword evidence="1" id="KW-0805">Transcription regulation</keyword>
<evidence type="ECO:0000313" key="4">
    <source>
        <dbReference type="EMBL" id="CAI9779728.1"/>
    </source>
</evidence>
<evidence type="ECO:0008006" key="6">
    <source>
        <dbReference type="Google" id="ProtNLM"/>
    </source>
</evidence>
<dbReference type="Proteomes" id="UP000834106">
    <property type="component" value="Chromosome 17"/>
</dbReference>
<organism evidence="4 5">
    <name type="scientific">Fraxinus pennsylvanica</name>
    <dbReference type="NCBI Taxonomy" id="56036"/>
    <lineage>
        <taxon>Eukaryota</taxon>
        <taxon>Viridiplantae</taxon>
        <taxon>Streptophyta</taxon>
        <taxon>Embryophyta</taxon>
        <taxon>Tracheophyta</taxon>
        <taxon>Spermatophyta</taxon>
        <taxon>Magnoliopsida</taxon>
        <taxon>eudicotyledons</taxon>
        <taxon>Gunneridae</taxon>
        <taxon>Pentapetalae</taxon>
        <taxon>asterids</taxon>
        <taxon>lamiids</taxon>
        <taxon>Lamiales</taxon>
        <taxon>Oleaceae</taxon>
        <taxon>Oleeae</taxon>
        <taxon>Fraxinus</taxon>
    </lineage>
</organism>
<sequence>MGKNNSFKAFENEDGRKLVKENSPCGSEDCVESWGTNFEGLENIAEQQLLHKYRQEQQLMEQFGSLNDLYVDVVSPPFQSSEEDINQHVGIESQISELIEPKKETPCVFPSASLEMLRNYESGLKRLNVQSHVTNCTKINCGISSVDSIIKLAAEKFLQSNSSSSDELSVLSLPYASSYLGSAMDKDVQLVQGLLFCAERVGNKQYDSARKLLESCHVLSSSKKSTIQRLVYYFTEALYEKIDRETGIIKGKDLVEKQSLDVETKLMSLNPTMLAFHKGFPLSQVIQFSGIQSIIEHVSNFSKVHIVDLEIRNGLHFTILMQALAARCECPINHIKITAVGTKSKPLIEETGRQLKSFAGSLNLNFSFKIIMVEDILDLRESLFDLDADEAVAFYAGYVLTNMIARQDRLQSLMKVIKNINPRVMIVTESEANDNSPYFVNRFVEALFFYGAFFDILEECMKHDESNRTISESKIFSPAIRNIVAAEGEERRFRHVSIDIWRSCFAWFGMVEMELSMSSIYQGSLLLNNFSCGGSCSIDMDGKCLIFGWKGTRLNSVSAWKFG</sequence>
<keyword evidence="5" id="KW-1185">Reference proteome</keyword>
<evidence type="ECO:0000256" key="1">
    <source>
        <dbReference type="ARBA" id="ARBA00023015"/>
    </source>
</evidence>
<dbReference type="Pfam" id="PF03514">
    <property type="entry name" value="GRAS"/>
    <property type="match status" value="1"/>
</dbReference>
<proteinExistence type="inferred from homology"/>
<feature type="region of interest" description="SAW" evidence="3">
    <location>
        <begin position="485"/>
        <end position="561"/>
    </location>
</feature>